<evidence type="ECO:0000256" key="1">
    <source>
        <dbReference type="SAM" id="Phobius"/>
    </source>
</evidence>
<dbReference type="InterPro" id="IPR050570">
    <property type="entry name" value="Cell_wall_metabolism_enzyme"/>
</dbReference>
<keyword evidence="1" id="KW-0472">Membrane</keyword>
<dbReference type="SUPFAM" id="SSF51261">
    <property type="entry name" value="Duplicated hybrid motif"/>
    <property type="match status" value="1"/>
</dbReference>
<dbReference type="PANTHER" id="PTHR21666:SF291">
    <property type="entry name" value="STAGE II SPORULATION PROTEIN Q"/>
    <property type="match status" value="1"/>
</dbReference>
<protein>
    <recommendedName>
        <fullName evidence="2">M23ase beta-sheet core domain-containing protein</fullName>
    </recommendedName>
</protein>
<dbReference type="InterPro" id="IPR016047">
    <property type="entry name" value="M23ase_b-sheet_dom"/>
</dbReference>
<dbReference type="InterPro" id="IPR011055">
    <property type="entry name" value="Dup_hybrid_motif"/>
</dbReference>
<gene>
    <name evidence="3" type="ORF">HELGO_WM12318</name>
</gene>
<dbReference type="GO" id="GO:0004222">
    <property type="term" value="F:metalloendopeptidase activity"/>
    <property type="evidence" value="ECO:0007669"/>
    <property type="project" value="TreeGrafter"/>
</dbReference>
<dbReference type="FunFam" id="2.70.70.10:FF:000006">
    <property type="entry name" value="M23 family peptidase"/>
    <property type="match status" value="1"/>
</dbReference>
<feature type="domain" description="M23ase beta-sheet core" evidence="2">
    <location>
        <begin position="216"/>
        <end position="311"/>
    </location>
</feature>
<evidence type="ECO:0000313" key="3">
    <source>
        <dbReference type="EMBL" id="CAA6807256.1"/>
    </source>
</evidence>
<dbReference type="CDD" id="cd12797">
    <property type="entry name" value="M23_peptidase"/>
    <property type="match status" value="1"/>
</dbReference>
<evidence type="ECO:0000259" key="2">
    <source>
        <dbReference type="Pfam" id="PF01551"/>
    </source>
</evidence>
<dbReference type="PANTHER" id="PTHR21666">
    <property type="entry name" value="PEPTIDASE-RELATED"/>
    <property type="match status" value="1"/>
</dbReference>
<sequence>MKVICLSSDGSRRASFSLNPILHLMLPAGIIALLIIGLSVNQMMGLYKLDDTPQQTLLSQNEVGKIITALEGQMETVSEIQKTYANYTVDVDTFSQKLGSMEAEIIRINALAKRVIKRARLDPEEFALDERPPQGGLDEAYVPSDTPMISTNELLGSFQSMESRLAQQANILDTLYQMMEGIAIEDEVSPSHAPVKKGYVSSKFGKRRDPFNRRTRMHGGIDFAGPHGTEIYSVAGGVVSFAGRKGGYGITVEIDHGDDLVSRYAHLAAALVEKGSVVNKADKIALMGSTGRSTGPHLHLEILNAGERVNPESYLNQAAK</sequence>
<dbReference type="Pfam" id="PF01551">
    <property type="entry name" value="Peptidase_M23"/>
    <property type="match status" value="1"/>
</dbReference>
<dbReference type="AlphaFoldDB" id="A0A6S6SIT6"/>
<name>A0A6S6SIT6_9GAMM</name>
<reference evidence="3" key="1">
    <citation type="submission" date="2020-01" db="EMBL/GenBank/DDBJ databases">
        <authorList>
            <person name="Meier V. D."/>
            <person name="Meier V D."/>
        </authorList>
    </citation>
    <scope>NUCLEOTIDE SEQUENCE</scope>
    <source>
        <strain evidence="3">HLG_WM_MAG_08</strain>
    </source>
</reference>
<organism evidence="3">
    <name type="scientific">uncultured Thiotrichaceae bacterium</name>
    <dbReference type="NCBI Taxonomy" id="298394"/>
    <lineage>
        <taxon>Bacteria</taxon>
        <taxon>Pseudomonadati</taxon>
        <taxon>Pseudomonadota</taxon>
        <taxon>Gammaproteobacteria</taxon>
        <taxon>Thiotrichales</taxon>
        <taxon>Thiotrichaceae</taxon>
        <taxon>environmental samples</taxon>
    </lineage>
</organism>
<dbReference type="Gene3D" id="2.70.70.10">
    <property type="entry name" value="Glucose Permease (Domain IIA)"/>
    <property type="match status" value="1"/>
</dbReference>
<feature type="transmembrane region" description="Helical" evidence="1">
    <location>
        <begin position="20"/>
        <end position="40"/>
    </location>
</feature>
<keyword evidence="1" id="KW-0812">Transmembrane</keyword>
<proteinExistence type="predicted"/>
<dbReference type="EMBL" id="CACVAV010000112">
    <property type="protein sequence ID" value="CAA6807256.1"/>
    <property type="molecule type" value="Genomic_DNA"/>
</dbReference>
<accession>A0A6S6SIT6</accession>
<keyword evidence="1" id="KW-1133">Transmembrane helix</keyword>